<keyword evidence="1" id="KW-0472">Membrane</keyword>
<proteinExistence type="predicted"/>
<comment type="caution">
    <text evidence="2">The sequence shown here is derived from an EMBL/GenBank/DDBJ whole genome shotgun (WGS) entry which is preliminary data.</text>
</comment>
<feature type="transmembrane region" description="Helical" evidence="1">
    <location>
        <begin position="7"/>
        <end position="25"/>
    </location>
</feature>
<evidence type="ECO:0000313" key="2">
    <source>
        <dbReference type="EMBL" id="MCM5682738.1"/>
    </source>
</evidence>
<evidence type="ECO:0000313" key="3">
    <source>
        <dbReference type="Proteomes" id="UP001165541"/>
    </source>
</evidence>
<accession>A0ABT0YVX4</accession>
<dbReference type="Proteomes" id="UP001165541">
    <property type="component" value="Unassembled WGS sequence"/>
</dbReference>
<dbReference type="RefSeq" id="WP_251781280.1">
    <property type="nucleotide sequence ID" value="NZ_JAMKFE010000022.1"/>
</dbReference>
<feature type="transmembrane region" description="Helical" evidence="1">
    <location>
        <begin position="31"/>
        <end position="52"/>
    </location>
</feature>
<dbReference type="EMBL" id="JAMKFE010000022">
    <property type="protein sequence ID" value="MCM5682738.1"/>
    <property type="molecule type" value="Genomic_DNA"/>
</dbReference>
<organism evidence="2 3">
    <name type="scientific">Caldimonas mangrovi</name>
    <dbReference type="NCBI Taxonomy" id="2944811"/>
    <lineage>
        <taxon>Bacteria</taxon>
        <taxon>Pseudomonadati</taxon>
        <taxon>Pseudomonadota</taxon>
        <taxon>Betaproteobacteria</taxon>
        <taxon>Burkholderiales</taxon>
        <taxon>Sphaerotilaceae</taxon>
        <taxon>Caldimonas</taxon>
    </lineage>
</organism>
<name>A0ABT0YVX4_9BURK</name>
<protein>
    <recommendedName>
        <fullName evidence="4">Major facilitator superfamily (MFS) profile domain-containing protein</fullName>
    </recommendedName>
</protein>
<keyword evidence="1" id="KW-1133">Transmembrane helix</keyword>
<evidence type="ECO:0008006" key="4">
    <source>
        <dbReference type="Google" id="ProtNLM"/>
    </source>
</evidence>
<evidence type="ECO:0000256" key="1">
    <source>
        <dbReference type="SAM" id="Phobius"/>
    </source>
</evidence>
<keyword evidence="3" id="KW-1185">Reference proteome</keyword>
<gene>
    <name evidence="2" type="ORF">M8A51_24665</name>
</gene>
<keyword evidence="1" id="KW-0812">Transmembrane</keyword>
<reference evidence="2" key="1">
    <citation type="submission" date="2022-05" db="EMBL/GenBank/DDBJ databases">
        <title>Schlegelella sp. nov., isolated from mangrove soil.</title>
        <authorList>
            <person name="Liu Y."/>
            <person name="Ge X."/>
            <person name="Liu W."/>
        </authorList>
    </citation>
    <scope>NUCLEOTIDE SEQUENCE</scope>
    <source>
        <strain evidence="2">S2-27</strain>
    </source>
</reference>
<sequence length="60" mass="6518">MLKRPDMIIFVVGLASSFGAGGLLQDLGWQWMNALLLPWLGCAAALLVWFGVSAQRAEAR</sequence>